<feature type="region of interest" description="Disordered" evidence="4">
    <location>
        <begin position="272"/>
        <end position="331"/>
    </location>
</feature>
<keyword evidence="2" id="KW-0547">Nucleotide-binding</keyword>
<dbReference type="Gene3D" id="3.90.320.10">
    <property type="match status" value="1"/>
</dbReference>
<dbReference type="Proteomes" id="UP000198727">
    <property type="component" value="Unassembled WGS sequence"/>
</dbReference>
<feature type="compositionally biased region" description="Basic and acidic residues" evidence="4">
    <location>
        <begin position="318"/>
        <end position="331"/>
    </location>
</feature>
<reference evidence="7" key="1">
    <citation type="submission" date="2016-10" db="EMBL/GenBank/DDBJ databases">
        <authorList>
            <person name="Varghese N."/>
            <person name="Submissions S."/>
        </authorList>
    </citation>
    <scope>NUCLEOTIDE SEQUENCE [LARGE SCALE GENOMIC DNA]</scope>
    <source>
        <strain evidence="7">CGMCC 4.5579</strain>
    </source>
</reference>
<keyword evidence="1" id="KW-0227">DNA damage</keyword>
<organism evidence="6 7">
    <name type="scientific">Amycolatopsis arida</name>
    <dbReference type="NCBI Taxonomy" id="587909"/>
    <lineage>
        <taxon>Bacteria</taxon>
        <taxon>Bacillati</taxon>
        <taxon>Actinomycetota</taxon>
        <taxon>Actinomycetes</taxon>
        <taxon>Pseudonocardiales</taxon>
        <taxon>Pseudonocardiaceae</taxon>
        <taxon>Amycolatopsis</taxon>
    </lineage>
</organism>
<evidence type="ECO:0000313" key="7">
    <source>
        <dbReference type="Proteomes" id="UP000198727"/>
    </source>
</evidence>
<evidence type="ECO:0000256" key="4">
    <source>
        <dbReference type="SAM" id="MobiDB-lite"/>
    </source>
</evidence>
<name>A0A1I5WG07_9PSEU</name>
<feature type="domain" description="PD-(D/E)XK endonuclease-like" evidence="5">
    <location>
        <begin position="17"/>
        <end position="269"/>
    </location>
</feature>
<protein>
    <submittedName>
        <fullName evidence="6">RecB family exonuclease</fullName>
    </submittedName>
</protein>
<dbReference type="STRING" id="587909.SAMN05421810_10577"/>
<dbReference type="InterPro" id="IPR011604">
    <property type="entry name" value="PDDEXK-like_dom_sf"/>
</dbReference>
<evidence type="ECO:0000256" key="3">
    <source>
        <dbReference type="ARBA" id="ARBA00023204"/>
    </source>
</evidence>
<sequence length="331" mass="36134">MAQLGFDFGVQQRRLIRVTPARLATFNDCPRRYRMAYLDRPPPQRTGPWAHSTLGAVVHNALRALFDLPPDRRTPARAAALVGEQWSDSGFLDERQAARYRERAKQWVAEYVDRHDLGGDPVGVERWVSAPASGQGPQGPPSMIVEGRADRIDERDGELVVVDYKTGRRPPDSYDARGAQALAMYAVAAARTLRRPCRLVELHHVPTGTVAAAEHTPESLARHLRRAEETATDLQTATDTLAAGGAPDEVFPARTGPHCSWCDFRPSCPAGQQAAPAARSWDLLASQEPADERDTRHPAEQDVAGTEPRGGQPAAERGGGHPADRADTSSR</sequence>
<keyword evidence="2" id="KW-0067">ATP-binding</keyword>
<evidence type="ECO:0000256" key="1">
    <source>
        <dbReference type="ARBA" id="ARBA00022763"/>
    </source>
</evidence>
<gene>
    <name evidence="6" type="ORF">SAMN05421810_10577</name>
</gene>
<accession>A0A1I5WG07</accession>
<dbReference type="GO" id="GO:0006281">
    <property type="term" value="P:DNA repair"/>
    <property type="evidence" value="ECO:0007669"/>
    <property type="project" value="UniProtKB-KW"/>
</dbReference>
<feature type="compositionally biased region" description="Basic and acidic residues" evidence="4">
    <location>
        <begin position="290"/>
        <end position="300"/>
    </location>
</feature>
<keyword evidence="6" id="KW-0378">Hydrolase</keyword>
<proteinExistence type="predicted"/>
<keyword evidence="6" id="KW-0269">Exonuclease</keyword>
<keyword evidence="6" id="KW-0540">Nuclease</keyword>
<dbReference type="AlphaFoldDB" id="A0A1I5WG07"/>
<evidence type="ECO:0000256" key="2">
    <source>
        <dbReference type="ARBA" id="ARBA00022806"/>
    </source>
</evidence>
<keyword evidence="7" id="KW-1185">Reference proteome</keyword>
<evidence type="ECO:0000259" key="5">
    <source>
        <dbReference type="Pfam" id="PF12705"/>
    </source>
</evidence>
<dbReference type="Pfam" id="PF12705">
    <property type="entry name" value="PDDEXK_1"/>
    <property type="match status" value="1"/>
</dbReference>
<dbReference type="OrthoDB" id="9791397at2"/>
<keyword evidence="3" id="KW-0234">DNA repair</keyword>
<dbReference type="GO" id="GO:0004386">
    <property type="term" value="F:helicase activity"/>
    <property type="evidence" value="ECO:0007669"/>
    <property type="project" value="UniProtKB-KW"/>
</dbReference>
<dbReference type="EMBL" id="FOWW01000005">
    <property type="protein sequence ID" value="SFQ18336.1"/>
    <property type="molecule type" value="Genomic_DNA"/>
</dbReference>
<dbReference type="InterPro" id="IPR038726">
    <property type="entry name" value="PDDEXK_AddAB-type"/>
</dbReference>
<evidence type="ECO:0000313" key="6">
    <source>
        <dbReference type="EMBL" id="SFQ18336.1"/>
    </source>
</evidence>
<dbReference type="GO" id="GO:0004527">
    <property type="term" value="F:exonuclease activity"/>
    <property type="evidence" value="ECO:0007669"/>
    <property type="project" value="UniProtKB-KW"/>
</dbReference>
<keyword evidence="2" id="KW-0347">Helicase</keyword>